<evidence type="ECO:0000256" key="2">
    <source>
        <dbReference type="ARBA" id="ARBA00022490"/>
    </source>
</evidence>
<evidence type="ECO:0000256" key="5">
    <source>
        <dbReference type="ARBA" id="ARBA00022839"/>
    </source>
</evidence>
<dbReference type="EC" id="3.1.11.6" evidence="6"/>
<dbReference type="AlphaFoldDB" id="A0A3R8T8W6"/>
<evidence type="ECO:0000256" key="3">
    <source>
        <dbReference type="ARBA" id="ARBA00022722"/>
    </source>
</evidence>
<dbReference type="GO" id="GO:0009318">
    <property type="term" value="C:exodeoxyribonuclease VII complex"/>
    <property type="evidence" value="ECO:0007669"/>
    <property type="project" value="UniProtKB-UniRule"/>
</dbReference>
<evidence type="ECO:0000256" key="6">
    <source>
        <dbReference type="HAMAP-Rule" id="MF_00337"/>
    </source>
</evidence>
<dbReference type="Pfam" id="PF02609">
    <property type="entry name" value="Exonuc_VII_S"/>
    <property type="match status" value="1"/>
</dbReference>
<proteinExistence type="inferred from homology"/>
<evidence type="ECO:0000256" key="1">
    <source>
        <dbReference type="ARBA" id="ARBA00009998"/>
    </source>
</evidence>
<keyword evidence="3 6" id="KW-0540">Nuclease</keyword>
<keyword evidence="4 6" id="KW-0378">Hydrolase</keyword>
<dbReference type="HAMAP" id="MF_00337">
    <property type="entry name" value="Exonuc_7_S"/>
    <property type="match status" value="1"/>
</dbReference>
<keyword evidence="2 6" id="KW-0963">Cytoplasm</keyword>
<keyword evidence="5 6" id="KW-0269">Exonuclease</keyword>
<evidence type="ECO:0000256" key="7">
    <source>
        <dbReference type="SAM" id="MobiDB-lite"/>
    </source>
</evidence>
<dbReference type="EMBL" id="RSED01000025">
    <property type="protein sequence ID" value="RRS02310.1"/>
    <property type="molecule type" value="Genomic_DNA"/>
</dbReference>
<comment type="similarity">
    <text evidence="1 6">Belongs to the XseB family.</text>
</comment>
<comment type="subcellular location">
    <subcellularLocation>
        <location evidence="6">Cytoplasm</location>
    </subcellularLocation>
</comment>
<name>A0A3R8T8W6_9BURK</name>
<dbReference type="Proteomes" id="UP000269265">
    <property type="component" value="Unassembled WGS sequence"/>
</dbReference>
<dbReference type="GO" id="GO:0008855">
    <property type="term" value="F:exodeoxyribonuclease VII activity"/>
    <property type="evidence" value="ECO:0007669"/>
    <property type="project" value="UniProtKB-UniRule"/>
</dbReference>
<dbReference type="InterPro" id="IPR003761">
    <property type="entry name" value="Exonuc_VII_S"/>
</dbReference>
<dbReference type="InterPro" id="IPR037004">
    <property type="entry name" value="Exonuc_VII_ssu_sf"/>
</dbReference>
<dbReference type="GO" id="GO:0005829">
    <property type="term" value="C:cytosol"/>
    <property type="evidence" value="ECO:0007669"/>
    <property type="project" value="TreeGrafter"/>
</dbReference>
<evidence type="ECO:0000313" key="8">
    <source>
        <dbReference type="EMBL" id="RRS02310.1"/>
    </source>
</evidence>
<evidence type="ECO:0000313" key="9">
    <source>
        <dbReference type="Proteomes" id="UP000269265"/>
    </source>
</evidence>
<comment type="subunit">
    <text evidence="6">Heterooligomer composed of large and small subunits.</text>
</comment>
<accession>A0A3R8T8W6</accession>
<dbReference type="NCBIfam" id="TIGR01280">
    <property type="entry name" value="xseB"/>
    <property type="match status" value="1"/>
</dbReference>
<organism evidence="8 9">
    <name type="scientific">Aquabacterium soli</name>
    <dbReference type="NCBI Taxonomy" id="2493092"/>
    <lineage>
        <taxon>Bacteria</taxon>
        <taxon>Pseudomonadati</taxon>
        <taxon>Pseudomonadota</taxon>
        <taxon>Betaproteobacteria</taxon>
        <taxon>Burkholderiales</taxon>
        <taxon>Aquabacterium</taxon>
    </lineage>
</organism>
<dbReference type="PANTHER" id="PTHR34137">
    <property type="entry name" value="EXODEOXYRIBONUCLEASE 7 SMALL SUBUNIT"/>
    <property type="match status" value="1"/>
</dbReference>
<keyword evidence="9" id="KW-1185">Reference proteome</keyword>
<dbReference type="PANTHER" id="PTHR34137:SF1">
    <property type="entry name" value="EXODEOXYRIBONUCLEASE 7 SMALL SUBUNIT"/>
    <property type="match status" value="1"/>
</dbReference>
<comment type="caution">
    <text evidence="8">The sequence shown here is derived from an EMBL/GenBank/DDBJ whole genome shotgun (WGS) entry which is preliminary data.</text>
</comment>
<sequence length="88" mass="9784">MARSPSKKSDPEADETSGQPLPERYEDALAELEGLVVRMESGALPLEQLLDNYRRGAQLLGFCRSRLDAIEAQVKVLEDGQLKPWNDA</sequence>
<protein>
    <recommendedName>
        <fullName evidence="6">Exodeoxyribonuclease 7 small subunit</fullName>
        <ecNumber evidence="6">3.1.11.6</ecNumber>
    </recommendedName>
    <alternativeName>
        <fullName evidence="6">Exodeoxyribonuclease VII small subunit</fullName>
        <shortName evidence="6">Exonuclease VII small subunit</shortName>
    </alternativeName>
</protein>
<dbReference type="Gene3D" id="1.10.287.1040">
    <property type="entry name" value="Exonuclease VII, small subunit"/>
    <property type="match status" value="1"/>
</dbReference>
<comment type="catalytic activity">
    <reaction evidence="6">
        <text>Exonucleolytic cleavage in either 5'- to 3'- or 3'- to 5'-direction to yield nucleoside 5'-phosphates.</text>
        <dbReference type="EC" id="3.1.11.6"/>
    </reaction>
</comment>
<dbReference type="RefSeq" id="WP_125245220.1">
    <property type="nucleotide sequence ID" value="NZ_RSED01000025.1"/>
</dbReference>
<feature type="region of interest" description="Disordered" evidence="7">
    <location>
        <begin position="1"/>
        <end position="24"/>
    </location>
</feature>
<dbReference type="SUPFAM" id="SSF116842">
    <property type="entry name" value="XseB-like"/>
    <property type="match status" value="1"/>
</dbReference>
<dbReference type="GO" id="GO:0006308">
    <property type="term" value="P:DNA catabolic process"/>
    <property type="evidence" value="ECO:0007669"/>
    <property type="project" value="UniProtKB-UniRule"/>
</dbReference>
<gene>
    <name evidence="6" type="primary">xseB</name>
    <name evidence="8" type="ORF">EIP75_21330</name>
</gene>
<dbReference type="OrthoDB" id="287668at2"/>
<comment type="function">
    <text evidence="6">Bidirectionally degrades single-stranded DNA into large acid-insoluble oligonucleotides, which are then degraded further into small acid-soluble oligonucleotides.</text>
</comment>
<evidence type="ECO:0000256" key="4">
    <source>
        <dbReference type="ARBA" id="ARBA00022801"/>
    </source>
</evidence>
<dbReference type="NCBIfam" id="NF002141">
    <property type="entry name" value="PRK00977.1-5"/>
    <property type="match status" value="1"/>
</dbReference>
<reference evidence="8 9" key="1">
    <citation type="submission" date="2018-12" db="EMBL/GenBank/DDBJ databases">
        <title>The whole draft genome of Aquabacterium sp. SJQ9.</title>
        <authorList>
            <person name="Sun L."/>
            <person name="Gao X."/>
            <person name="Chen W."/>
            <person name="Huang K."/>
        </authorList>
    </citation>
    <scope>NUCLEOTIDE SEQUENCE [LARGE SCALE GENOMIC DNA]</scope>
    <source>
        <strain evidence="8 9">SJQ9</strain>
    </source>
</reference>